<dbReference type="Proteomes" id="UP000235803">
    <property type="component" value="Unassembled WGS sequence"/>
</dbReference>
<gene>
    <name evidence="2" type="ORF">C1H69_19035</name>
</gene>
<organism evidence="2 3">
    <name type="scientific">Billgrantia endophytica</name>
    <dbReference type="NCBI Taxonomy" id="2033802"/>
    <lineage>
        <taxon>Bacteria</taxon>
        <taxon>Pseudomonadati</taxon>
        <taxon>Pseudomonadota</taxon>
        <taxon>Gammaproteobacteria</taxon>
        <taxon>Oceanospirillales</taxon>
        <taxon>Halomonadaceae</taxon>
        <taxon>Billgrantia</taxon>
    </lineage>
</organism>
<comment type="caution">
    <text evidence="2">The sequence shown here is derived from an EMBL/GenBank/DDBJ whole genome shotgun (WGS) entry which is preliminary data.</text>
</comment>
<evidence type="ECO:0000313" key="2">
    <source>
        <dbReference type="EMBL" id="PMR72971.1"/>
    </source>
</evidence>
<evidence type="ECO:0000313" key="3">
    <source>
        <dbReference type="Proteomes" id="UP000235803"/>
    </source>
</evidence>
<reference evidence="2 3" key="1">
    <citation type="submission" date="2018-01" db="EMBL/GenBank/DDBJ databases">
        <title>Halomonas endophytica sp. nov., isolated from storage liquid in the stems of Populus euphratica.</title>
        <authorList>
            <person name="Chen C."/>
        </authorList>
    </citation>
    <scope>NUCLEOTIDE SEQUENCE [LARGE SCALE GENOMIC DNA]</scope>
    <source>
        <strain evidence="2 3">MC28</strain>
    </source>
</reference>
<evidence type="ECO:0000256" key="1">
    <source>
        <dbReference type="SAM" id="MobiDB-lite"/>
    </source>
</evidence>
<sequence length="67" mass="7177">MDGTQVLTLGLGLQAPWILKDQHLDTSPCRPTAWISMLRPSEAASTHARSAARPARPMTSPTRPGGI</sequence>
<proteinExistence type="predicted"/>
<feature type="region of interest" description="Disordered" evidence="1">
    <location>
        <begin position="40"/>
        <end position="67"/>
    </location>
</feature>
<keyword evidence="3" id="KW-1185">Reference proteome</keyword>
<accession>A0A2N7TXR6</accession>
<name>A0A2N7TXR6_9GAMM</name>
<dbReference type="AlphaFoldDB" id="A0A2N7TXR6"/>
<dbReference type="EMBL" id="PNRF01000039">
    <property type="protein sequence ID" value="PMR72971.1"/>
    <property type="molecule type" value="Genomic_DNA"/>
</dbReference>
<protein>
    <submittedName>
        <fullName evidence="2">Uncharacterized protein</fullName>
    </submittedName>
</protein>